<dbReference type="SMART" id="SM00271">
    <property type="entry name" value="DnaJ"/>
    <property type="match status" value="1"/>
</dbReference>
<reference evidence="2 3" key="1">
    <citation type="submission" date="2014-03" db="EMBL/GenBank/DDBJ databases">
        <title>Whole genome sequence of Novosphingobium resinovorum KF1.</title>
        <authorList>
            <person name="Gan H.M."/>
            <person name="Gan H.Y."/>
            <person name="Chew T.H."/>
            <person name="Savka M.A."/>
        </authorList>
    </citation>
    <scope>NUCLEOTIDE SEQUENCE [LARGE SCALE GENOMIC DNA]</scope>
    <source>
        <strain evidence="2 3">KF1</strain>
    </source>
</reference>
<dbReference type="CDD" id="cd06257">
    <property type="entry name" value="DnaJ"/>
    <property type="match status" value="1"/>
</dbReference>
<dbReference type="PATRIC" id="fig|158500.4.peg.1516"/>
<dbReference type="InterPro" id="IPR036869">
    <property type="entry name" value="J_dom_sf"/>
</dbReference>
<dbReference type="Gene3D" id="1.10.287.110">
    <property type="entry name" value="DnaJ domain"/>
    <property type="match status" value="1"/>
</dbReference>
<evidence type="ECO:0000313" key="3">
    <source>
        <dbReference type="Proteomes" id="UP000024329"/>
    </source>
</evidence>
<evidence type="ECO:0000259" key="1">
    <source>
        <dbReference type="PROSITE" id="PS50076"/>
    </source>
</evidence>
<dbReference type="EMBL" id="JFYZ01000003">
    <property type="protein sequence ID" value="EZP83369.1"/>
    <property type="molecule type" value="Genomic_DNA"/>
</dbReference>
<dbReference type="InterPro" id="IPR001623">
    <property type="entry name" value="DnaJ_domain"/>
</dbReference>
<dbReference type="STRING" id="158500.BES08_04720"/>
<name>A0A031K2F4_9SPHN</name>
<dbReference type="SUPFAM" id="SSF46565">
    <property type="entry name" value="Chaperone J-domain"/>
    <property type="match status" value="1"/>
</dbReference>
<dbReference type="AlphaFoldDB" id="A0A031K2F4"/>
<gene>
    <name evidence="2" type="ORF">BV97_01480</name>
</gene>
<proteinExistence type="predicted"/>
<sequence length="210" mass="24047">MGFHLGDRCPIWKPVRQHRFHGRFESTGHECAWPGCDEAGEFRAPGGRPSGFDGPGDYRWFCLEHVRQFNSGYDYFEGMEAEEIMRAQSPLHGWETQTRAFRPDAGVDQAPNWANFSDPLEAIQARARAHVKRRRADLKPENARFTPSERRALETLGLDGDIDRKTLRFRYTRLLRQYHPDHNGGDHSHAARLQGVVEAYQVLKNAAAFG</sequence>
<dbReference type="Pfam" id="PF00226">
    <property type="entry name" value="DnaJ"/>
    <property type="match status" value="1"/>
</dbReference>
<dbReference type="PROSITE" id="PS50076">
    <property type="entry name" value="DNAJ_2"/>
    <property type="match status" value="1"/>
</dbReference>
<accession>A0A031K2F4</accession>
<dbReference type="Proteomes" id="UP000024329">
    <property type="component" value="Unassembled WGS sequence"/>
</dbReference>
<feature type="domain" description="J" evidence="1">
    <location>
        <begin position="151"/>
        <end position="208"/>
    </location>
</feature>
<dbReference type="eggNOG" id="COG2214">
    <property type="taxonomic scope" value="Bacteria"/>
</dbReference>
<organism evidence="2 3">
    <name type="scientific">Novosphingobium resinovorum</name>
    <dbReference type="NCBI Taxonomy" id="158500"/>
    <lineage>
        <taxon>Bacteria</taxon>
        <taxon>Pseudomonadati</taxon>
        <taxon>Pseudomonadota</taxon>
        <taxon>Alphaproteobacteria</taxon>
        <taxon>Sphingomonadales</taxon>
        <taxon>Sphingomonadaceae</taxon>
        <taxon>Novosphingobium</taxon>
    </lineage>
</organism>
<comment type="caution">
    <text evidence="2">The sequence shown here is derived from an EMBL/GenBank/DDBJ whole genome shotgun (WGS) entry which is preliminary data.</text>
</comment>
<evidence type="ECO:0000313" key="2">
    <source>
        <dbReference type="EMBL" id="EZP83369.1"/>
    </source>
</evidence>
<protein>
    <recommendedName>
        <fullName evidence="1">J domain-containing protein</fullName>
    </recommendedName>
</protein>
<dbReference type="PRINTS" id="PR00625">
    <property type="entry name" value="JDOMAIN"/>
</dbReference>